<dbReference type="OrthoDB" id="2432952at2759"/>
<sequence length="92" mass="10507">AKTNAKPGLEMKSRRVGATKQRVPKEIDGARGEKIFLRWIVEGAREKKTPYLMSEKLAEEIHNAYNKSERLSKKKKRPSTKKPNRVGFSPLS</sequence>
<keyword evidence="7" id="KW-1185">Reference proteome</keyword>
<accession>A0A9N9HV39</accession>
<comment type="similarity">
    <text evidence="1">Belongs to the universal ribosomal protein uS7 family.</text>
</comment>
<keyword evidence="2" id="KW-0689">Ribosomal protein</keyword>
<comment type="caution">
    <text evidence="6">The sequence shown here is derived from an EMBL/GenBank/DDBJ whole genome shotgun (WGS) entry which is preliminary data.</text>
</comment>
<evidence type="ECO:0000256" key="4">
    <source>
        <dbReference type="SAM" id="MobiDB-lite"/>
    </source>
</evidence>
<gene>
    <name evidence="6" type="ORF">DERYTH_LOCUS13376</name>
</gene>
<name>A0A9N9HV39_9GLOM</name>
<evidence type="ECO:0000313" key="6">
    <source>
        <dbReference type="EMBL" id="CAG8707521.1"/>
    </source>
</evidence>
<feature type="region of interest" description="Disordered" evidence="4">
    <location>
        <begin position="66"/>
        <end position="92"/>
    </location>
</feature>
<dbReference type="InterPro" id="IPR036823">
    <property type="entry name" value="Ribosomal_uS7_dom_sf"/>
</dbReference>
<dbReference type="GO" id="GO:0005840">
    <property type="term" value="C:ribosome"/>
    <property type="evidence" value="ECO:0007669"/>
    <property type="project" value="UniProtKB-KW"/>
</dbReference>
<evidence type="ECO:0000256" key="3">
    <source>
        <dbReference type="ARBA" id="ARBA00023274"/>
    </source>
</evidence>
<reference evidence="6" key="1">
    <citation type="submission" date="2021-06" db="EMBL/GenBank/DDBJ databases">
        <authorList>
            <person name="Kallberg Y."/>
            <person name="Tangrot J."/>
            <person name="Rosling A."/>
        </authorList>
    </citation>
    <scope>NUCLEOTIDE SEQUENCE</scope>
    <source>
        <strain evidence="6">MA453B</strain>
    </source>
</reference>
<evidence type="ECO:0000259" key="5">
    <source>
        <dbReference type="Pfam" id="PF00177"/>
    </source>
</evidence>
<dbReference type="InterPro" id="IPR023798">
    <property type="entry name" value="Ribosomal_uS7_dom"/>
</dbReference>
<protein>
    <submittedName>
        <fullName evidence="6">19091_t:CDS:1</fullName>
    </submittedName>
</protein>
<evidence type="ECO:0000256" key="1">
    <source>
        <dbReference type="ARBA" id="ARBA00007151"/>
    </source>
</evidence>
<evidence type="ECO:0000313" key="7">
    <source>
        <dbReference type="Proteomes" id="UP000789405"/>
    </source>
</evidence>
<organism evidence="6 7">
    <name type="scientific">Dentiscutata erythropus</name>
    <dbReference type="NCBI Taxonomy" id="1348616"/>
    <lineage>
        <taxon>Eukaryota</taxon>
        <taxon>Fungi</taxon>
        <taxon>Fungi incertae sedis</taxon>
        <taxon>Mucoromycota</taxon>
        <taxon>Glomeromycotina</taxon>
        <taxon>Glomeromycetes</taxon>
        <taxon>Diversisporales</taxon>
        <taxon>Gigasporaceae</taxon>
        <taxon>Dentiscutata</taxon>
    </lineage>
</organism>
<dbReference type="SUPFAM" id="SSF47973">
    <property type="entry name" value="Ribosomal protein S7"/>
    <property type="match status" value="1"/>
</dbReference>
<dbReference type="AlphaFoldDB" id="A0A9N9HV39"/>
<dbReference type="GO" id="GO:1990904">
    <property type="term" value="C:ribonucleoprotein complex"/>
    <property type="evidence" value="ECO:0007669"/>
    <property type="project" value="UniProtKB-KW"/>
</dbReference>
<proteinExistence type="inferred from homology"/>
<evidence type="ECO:0000256" key="2">
    <source>
        <dbReference type="ARBA" id="ARBA00022980"/>
    </source>
</evidence>
<dbReference type="EMBL" id="CAJVPY010009332">
    <property type="protein sequence ID" value="CAG8707521.1"/>
    <property type="molecule type" value="Genomic_DNA"/>
</dbReference>
<keyword evidence="3" id="KW-0687">Ribonucleoprotein</keyword>
<dbReference type="Gene3D" id="1.10.455.10">
    <property type="entry name" value="Ribosomal protein S7 domain"/>
    <property type="match status" value="1"/>
</dbReference>
<feature type="region of interest" description="Disordered" evidence="4">
    <location>
        <begin position="1"/>
        <end position="22"/>
    </location>
</feature>
<feature type="domain" description="Small ribosomal subunit protein uS7" evidence="5">
    <location>
        <begin position="3"/>
        <end position="76"/>
    </location>
</feature>
<dbReference type="Pfam" id="PF00177">
    <property type="entry name" value="Ribosomal_S7"/>
    <property type="match status" value="1"/>
</dbReference>
<feature type="non-terminal residue" evidence="6">
    <location>
        <position position="1"/>
    </location>
</feature>
<feature type="compositionally biased region" description="Basic residues" evidence="4">
    <location>
        <begin position="72"/>
        <end position="84"/>
    </location>
</feature>
<dbReference type="Proteomes" id="UP000789405">
    <property type="component" value="Unassembled WGS sequence"/>
</dbReference>